<keyword evidence="1" id="KW-0812">Transmembrane</keyword>
<accession>L0DMB3</accession>
<dbReference type="KEGG" id="saci:Sinac_5865"/>
<proteinExistence type="predicted"/>
<reference evidence="3 4" key="1">
    <citation type="submission" date="2012-02" db="EMBL/GenBank/DDBJ databases">
        <title>Complete sequence of chromosome of Singulisphaera acidiphila DSM 18658.</title>
        <authorList>
            <consortium name="US DOE Joint Genome Institute (JGI-PGF)"/>
            <person name="Lucas S."/>
            <person name="Copeland A."/>
            <person name="Lapidus A."/>
            <person name="Glavina del Rio T."/>
            <person name="Dalin E."/>
            <person name="Tice H."/>
            <person name="Bruce D."/>
            <person name="Goodwin L."/>
            <person name="Pitluck S."/>
            <person name="Peters L."/>
            <person name="Ovchinnikova G."/>
            <person name="Chertkov O."/>
            <person name="Kyrpides N."/>
            <person name="Mavromatis K."/>
            <person name="Ivanova N."/>
            <person name="Brettin T."/>
            <person name="Detter J.C."/>
            <person name="Han C."/>
            <person name="Larimer F."/>
            <person name="Land M."/>
            <person name="Hauser L."/>
            <person name="Markowitz V."/>
            <person name="Cheng J.-F."/>
            <person name="Hugenholtz P."/>
            <person name="Woyke T."/>
            <person name="Wu D."/>
            <person name="Tindall B."/>
            <person name="Pomrenke H."/>
            <person name="Brambilla E."/>
            <person name="Klenk H.-P."/>
            <person name="Eisen J.A."/>
        </authorList>
    </citation>
    <scope>NUCLEOTIDE SEQUENCE [LARGE SCALE GENOMIC DNA]</scope>
    <source>
        <strain evidence="4">ATCC BAA-1392 / DSM 18658 / VKM B-2454 / MOB10</strain>
    </source>
</reference>
<protein>
    <recommendedName>
        <fullName evidence="2">DUF4190 domain-containing protein</fullName>
    </recommendedName>
</protein>
<name>L0DMB3_SINAD</name>
<sequence>MALDQDQKPFASISAPISGIDNEIAAYRAISPAAILSLICGVLAVLCFTSWFFLAFTIAAIVFGLSAERRIRRDPEIWTGKKMAQAGMALGLVFGLAAVTSTLVQDFLRSRGAGQFASQYAEVLKKGRIEDAVFYTVSPLAREGKKPAEIFKEITAQAQPGMPNEQLASLRNIQDRLTSGPGEEIAFERIEGHGLEGMNPYASALYVLRGPGNEKFPEKEQYALIFIKGATIKGKTQWWVENSKFPYEPSTYVHKAKAKAGEEGDGHAH</sequence>
<feature type="transmembrane region" description="Helical" evidence="1">
    <location>
        <begin position="86"/>
        <end position="104"/>
    </location>
</feature>
<dbReference type="OrthoDB" id="283620at2"/>
<keyword evidence="1" id="KW-1133">Transmembrane helix</keyword>
<dbReference type="Pfam" id="PF13828">
    <property type="entry name" value="DUF4190"/>
    <property type="match status" value="1"/>
</dbReference>
<dbReference type="HOGENOM" id="CLU_1034056_0_0_0"/>
<keyword evidence="4" id="KW-1185">Reference proteome</keyword>
<dbReference type="InterPro" id="IPR025241">
    <property type="entry name" value="DUF4190"/>
</dbReference>
<dbReference type="RefSeq" id="WP_015249079.1">
    <property type="nucleotide sequence ID" value="NC_019892.1"/>
</dbReference>
<dbReference type="EMBL" id="CP003364">
    <property type="protein sequence ID" value="AGA29983.1"/>
    <property type="molecule type" value="Genomic_DNA"/>
</dbReference>
<feature type="domain" description="DUF4190" evidence="2">
    <location>
        <begin position="34"/>
        <end position="94"/>
    </location>
</feature>
<feature type="transmembrane region" description="Helical" evidence="1">
    <location>
        <begin position="35"/>
        <end position="65"/>
    </location>
</feature>
<evidence type="ECO:0000256" key="1">
    <source>
        <dbReference type="SAM" id="Phobius"/>
    </source>
</evidence>
<dbReference type="Proteomes" id="UP000010798">
    <property type="component" value="Chromosome"/>
</dbReference>
<dbReference type="AlphaFoldDB" id="L0DMB3"/>
<gene>
    <name evidence="3" type="ordered locus">Sinac_5865</name>
</gene>
<evidence type="ECO:0000313" key="4">
    <source>
        <dbReference type="Proteomes" id="UP000010798"/>
    </source>
</evidence>
<dbReference type="eggNOG" id="ENOG50341SI">
    <property type="taxonomic scope" value="Bacteria"/>
</dbReference>
<evidence type="ECO:0000259" key="2">
    <source>
        <dbReference type="Pfam" id="PF13828"/>
    </source>
</evidence>
<evidence type="ECO:0000313" key="3">
    <source>
        <dbReference type="EMBL" id="AGA29983.1"/>
    </source>
</evidence>
<organism evidence="3 4">
    <name type="scientific">Singulisphaera acidiphila (strain ATCC BAA-1392 / DSM 18658 / VKM B-2454 / MOB10)</name>
    <dbReference type="NCBI Taxonomy" id="886293"/>
    <lineage>
        <taxon>Bacteria</taxon>
        <taxon>Pseudomonadati</taxon>
        <taxon>Planctomycetota</taxon>
        <taxon>Planctomycetia</taxon>
        <taxon>Isosphaerales</taxon>
        <taxon>Isosphaeraceae</taxon>
        <taxon>Singulisphaera</taxon>
    </lineage>
</organism>
<keyword evidence="1" id="KW-0472">Membrane</keyword>